<accession>A0ABS1EID9</accession>
<name>A0ABS1EID9_9CLOT</name>
<dbReference type="Gene3D" id="2.60.40.3350">
    <property type="match status" value="1"/>
</dbReference>
<dbReference type="Gene3D" id="2.160.20.10">
    <property type="entry name" value="Single-stranded right-handed beta-helix, Pectin lyase-like"/>
    <property type="match status" value="1"/>
</dbReference>
<organism evidence="2 3">
    <name type="scientific">Clostridium yunnanense</name>
    <dbReference type="NCBI Taxonomy" id="2800325"/>
    <lineage>
        <taxon>Bacteria</taxon>
        <taxon>Bacillati</taxon>
        <taxon>Bacillota</taxon>
        <taxon>Clostridia</taxon>
        <taxon>Eubacteriales</taxon>
        <taxon>Clostridiaceae</taxon>
        <taxon>Clostridium</taxon>
    </lineage>
</organism>
<feature type="domain" description="BppU N-terminal" evidence="1">
    <location>
        <begin position="6"/>
        <end position="138"/>
    </location>
</feature>
<dbReference type="InterPro" id="IPR012334">
    <property type="entry name" value="Pectin_lyas_fold"/>
</dbReference>
<proteinExistence type="predicted"/>
<dbReference type="Pfam" id="PF10651">
    <property type="entry name" value="BppU_N"/>
    <property type="match status" value="1"/>
</dbReference>
<evidence type="ECO:0000259" key="1">
    <source>
        <dbReference type="Pfam" id="PF10651"/>
    </source>
</evidence>
<dbReference type="SUPFAM" id="SSF51126">
    <property type="entry name" value="Pectin lyase-like"/>
    <property type="match status" value="1"/>
</dbReference>
<dbReference type="EMBL" id="JAENHN010000002">
    <property type="protein sequence ID" value="MBK1809134.1"/>
    <property type="molecule type" value="Genomic_DNA"/>
</dbReference>
<dbReference type="RefSeq" id="WP_200265684.1">
    <property type="nucleotide sequence ID" value="NZ_JAENHN010000002.1"/>
</dbReference>
<keyword evidence="3" id="KW-1185">Reference proteome</keyword>
<gene>
    <name evidence="2" type="ORF">JHL18_00530</name>
</gene>
<dbReference type="InterPro" id="IPR018913">
    <property type="entry name" value="BppU_N"/>
</dbReference>
<comment type="caution">
    <text evidence="2">The sequence shown here is derived from an EMBL/GenBank/DDBJ whole genome shotgun (WGS) entry which is preliminary data.</text>
</comment>
<dbReference type="Proteomes" id="UP000596739">
    <property type="component" value="Unassembled WGS sequence"/>
</dbReference>
<protein>
    <submittedName>
        <fullName evidence="2">BppU family phage baseplate upper protein</fullName>
    </submittedName>
</protein>
<evidence type="ECO:0000313" key="3">
    <source>
        <dbReference type="Proteomes" id="UP000596739"/>
    </source>
</evidence>
<evidence type="ECO:0000313" key="2">
    <source>
        <dbReference type="EMBL" id="MBK1809134.1"/>
    </source>
</evidence>
<reference evidence="3" key="1">
    <citation type="submission" date="2021-01" db="EMBL/GenBank/DDBJ databases">
        <title>Genome public.</title>
        <authorList>
            <person name="Liu C."/>
            <person name="Sun Q."/>
        </authorList>
    </citation>
    <scope>NUCLEOTIDE SEQUENCE [LARGE SCALE GENOMIC DNA]</scope>
    <source>
        <strain evidence="3">YIM B02505</strain>
    </source>
</reference>
<sequence length="1110" mass="121801">MQVNNTFLIDLQYKNYNLNVTAYEGDTKSRYIDLQILNNGQIVNLTGHSIKVYAVKPDQTKIYNNCTITDATNGKAELELTSQILAIAGTVQAQFIIYGTDSSILSTQTFSINVEKSLRDDGAIESTDEFTALTQGINKLEGWDAQFQTKYDGLNAQYASQLTSNTNKLGILSANGITESSVAEAVKNDRVTLTSHTTQLVDITTNKLVLKADKTYVDTQFANIGNASPKGTYTDLTSLQTAYPTGAVGVYIVISDGKWYYWNGSAWTAGGTYQSSGIPNGFIMQKHLGKPYAEGIVGKNLFDLNNYIIGQYVSGNTGALVANAIYGTSDHIPIGSSTIYTVNNGSTWQEMYAFYDVNKTFISGNNGSSAPSLTFTTPSNAVYIRISFKLTQLSSVQLELGSVKTTYEPYTIYLDPLKIKSQSISNSAIAPSTISTDKLNFKPITGDVNKNLFNRNNVTSGYYVNYNDGKLNPNANENASEYIPIIPSTNYTISNNSTWQEMFAFYDINKVYISGNAGGSGSSKTFTTPSNAAYIRISCLTAQLPYTQLELGNTKTAYEDYTIKMDGKFIKTSTIPKEALNFTVAFNRTINYITVKKDGTGNFTTITDAINSITTNDSSVWYEIQLYDAVYDEKSINLPAYVILRSKFILGRSWIKGYLPKDSTDATITPTSTLNIAFDCELHDLRITCQNMRYAVHSENNGNNKNAQHKIYNCEFIHYGNAEVLQYRTDNNLLTTANYNQIWNGTNPWGYGSASGVVATFEQCIFTGVRNGWYVHNREYFTNPTINILKNCTITGQQYSILIENLGSGTEDQVILEGCQLNGLIQTTDTPWISTDINYQYANHADIRILGHGNNSVPYASSMRGACLKITSSSSTDSKVTISGTASDVLFGNTVSFNGKSGLNGYVYGSLDISGILVGLGANTTVNNNLGRRLGDCTTTNKTLVVAVDNNSPITITFNQNYTSMTNADILGFINTQLGSSATATEFNISKEYIPEFTDESKALLNSSANGIKKGSPVCYNSDYTNIRLMLDTDDASLFAGITMEDINPNTYGKVQIRGYVYIDRLIKENGTSFTFASKYGVSSNGKIVQNNTNSIGKCMHANYLYINAQ</sequence>
<dbReference type="InterPro" id="IPR011050">
    <property type="entry name" value="Pectin_lyase_fold/virulence"/>
</dbReference>